<feature type="domain" description="RRM" evidence="5">
    <location>
        <begin position="282"/>
        <end position="361"/>
    </location>
</feature>
<dbReference type="InterPro" id="IPR035979">
    <property type="entry name" value="RBD_domain_sf"/>
</dbReference>
<organism evidence="6 7">
    <name type="scientific">Aphis glycines</name>
    <name type="common">Soybean aphid</name>
    <dbReference type="NCBI Taxonomy" id="307491"/>
    <lineage>
        <taxon>Eukaryota</taxon>
        <taxon>Metazoa</taxon>
        <taxon>Ecdysozoa</taxon>
        <taxon>Arthropoda</taxon>
        <taxon>Hexapoda</taxon>
        <taxon>Insecta</taxon>
        <taxon>Pterygota</taxon>
        <taxon>Neoptera</taxon>
        <taxon>Paraneoptera</taxon>
        <taxon>Hemiptera</taxon>
        <taxon>Sternorrhyncha</taxon>
        <taxon>Aphidomorpha</taxon>
        <taxon>Aphidoidea</taxon>
        <taxon>Aphididae</taxon>
        <taxon>Aphidini</taxon>
        <taxon>Aphis</taxon>
        <taxon>Aphis</taxon>
    </lineage>
</organism>
<evidence type="ECO:0000256" key="2">
    <source>
        <dbReference type="ARBA" id="ARBA00022884"/>
    </source>
</evidence>
<dbReference type="SMART" id="SM00360">
    <property type="entry name" value="RRM"/>
    <property type="match status" value="2"/>
</dbReference>
<evidence type="ECO:0000259" key="5">
    <source>
        <dbReference type="PROSITE" id="PS50102"/>
    </source>
</evidence>
<evidence type="ECO:0000313" key="7">
    <source>
        <dbReference type="Proteomes" id="UP000475862"/>
    </source>
</evidence>
<dbReference type="EMBL" id="VYZN01000070">
    <property type="protein sequence ID" value="KAE9524325.1"/>
    <property type="molecule type" value="Genomic_DNA"/>
</dbReference>
<keyword evidence="1" id="KW-0677">Repeat</keyword>
<gene>
    <name evidence="6" type="ORF">AGLY_015364</name>
</gene>
<feature type="compositionally biased region" description="Low complexity" evidence="4">
    <location>
        <begin position="17"/>
        <end position="53"/>
    </location>
</feature>
<evidence type="ECO:0000256" key="3">
    <source>
        <dbReference type="PROSITE-ProRule" id="PRU00176"/>
    </source>
</evidence>
<evidence type="ECO:0000256" key="4">
    <source>
        <dbReference type="SAM" id="MobiDB-lite"/>
    </source>
</evidence>
<dbReference type="GO" id="GO:0003723">
    <property type="term" value="F:RNA binding"/>
    <property type="evidence" value="ECO:0007669"/>
    <property type="project" value="UniProtKB-UniRule"/>
</dbReference>
<dbReference type="Gene3D" id="3.30.70.330">
    <property type="match status" value="2"/>
</dbReference>
<feature type="region of interest" description="Disordered" evidence="4">
    <location>
        <begin position="13"/>
        <end position="61"/>
    </location>
</feature>
<comment type="caution">
    <text evidence="6">The sequence shown here is derived from an EMBL/GenBank/DDBJ whole genome shotgun (WGS) entry which is preliminary data.</text>
</comment>
<sequence>MYMLYKIQYTNSNNRIPTASSPANTNNSSSSSNTNGGASLQSSNQPTTSSPSSECQSAAPAQQLSKTNLYIRGLNQNTMDKDLITMCSQYGNIVSTKAILDKNTNKCTSDRYFNKKRQRMSKSKIEAVTYEFRGSNQKINGLMFVILDKKSTVDNKTKQRTEIKILGRIKCVGVTPIVDRIRINRSRWLGHVISKGDSEAVRVVMEINLKSETRKDGTKKAGISKKKWGQSVKSYGFVDFESGSCADAAVKGLQAKGVQAQMAKVGIPVQRRAATQQEQDPTNLYIANLPPNFKENDLDTLLSKFGQVVSTRILRDTNMVSKGVGFARMDSKEKCEQIIQMFNGNPLPGSKEPLLVKFADSGQKKRNPSYRSDSRLWRESENGGCMRFPVQHYMLQGSHVGYEAAHNGLTGSAGSHVIPATALAQYVGRHYTTQALPAHGYSIPASTWLPQYVMQPAPPHHLAQIDTPVCCQMIQQADPGAVQYGSVIPQLATHMSALQIGNGSYVAGPHPGYPYYTSAAPNIIHTVPIQSEEHPSTAASPDDSYQHYSHK</sequence>
<dbReference type="InterPro" id="IPR000504">
    <property type="entry name" value="RRM_dom"/>
</dbReference>
<accession>A0A6G0T1U9</accession>
<evidence type="ECO:0000256" key="1">
    <source>
        <dbReference type="ARBA" id="ARBA00022737"/>
    </source>
</evidence>
<reference evidence="6 7" key="1">
    <citation type="submission" date="2019-08" db="EMBL/GenBank/DDBJ databases">
        <title>The genome of the soybean aphid Biotype 1, its phylome, world population structure and adaptation to the North American continent.</title>
        <authorList>
            <person name="Giordano R."/>
            <person name="Donthu R.K."/>
            <person name="Hernandez A.G."/>
            <person name="Wright C.L."/>
            <person name="Zimin A.V."/>
        </authorList>
    </citation>
    <scope>NUCLEOTIDE SEQUENCE [LARGE SCALE GENOMIC DNA]</scope>
    <source>
        <tissue evidence="6">Whole aphids</tissue>
    </source>
</reference>
<dbReference type="AlphaFoldDB" id="A0A6G0T1U9"/>
<protein>
    <recommendedName>
        <fullName evidence="5">RRM domain-containing protein</fullName>
    </recommendedName>
</protein>
<dbReference type="PANTHER" id="PTHR24012">
    <property type="entry name" value="RNA BINDING PROTEIN"/>
    <property type="match status" value="1"/>
</dbReference>
<dbReference type="OrthoDB" id="271725at2759"/>
<dbReference type="SUPFAM" id="SSF54928">
    <property type="entry name" value="RNA-binding domain, RBD"/>
    <property type="match status" value="2"/>
</dbReference>
<keyword evidence="7" id="KW-1185">Reference proteome</keyword>
<dbReference type="FunFam" id="3.30.70.330:FF:000169">
    <property type="entry name" value="protein alan shepard isoform X4"/>
    <property type="match status" value="1"/>
</dbReference>
<dbReference type="PROSITE" id="PS50102">
    <property type="entry name" value="RRM"/>
    <property type="match status" value="1"/>
</dbReference>
<feature type="region of interest" description="Disordered" evidence="4">
    <location>
        <begin position="531"/>
        <end position="551"/>
    </location>
</feature>
<keyword evidence="2 3" id="KW-0694">RNA-binding</keyword>
<dbReference type="Pfam" id="PF00076">
    <property type="entry name" value="RRM_1"/>
    <property type="match status" value="1"/>
</dbReference>
<dbReference type="Proteomes" id="UP000475862">
    <property type="component" value="Unassembled WGS sequence"/>
</dbReference>
<dbReference type="CDD" id="cd12244">
    <property type="entry name" value="RRM2_MSSP"/>
    <property type="match status" value="1"/>
</dbReference>
<dbReference type="InterPro" id="IPR012677">
    <property type="entry name" value="Nucleotide-bd_a/b_plait_sf"/>
</dbReference>
<proteinExistence type="predicted"/>
<name>A0A6G0T1U9_APHGL</name>
<evidence type="ECO:0000313" key="6">
    <source>
        <dbReference type="EMBL" id="KAE9524325.1"/>
    </source>
</evidence>